<feature type="transmembrane region" description="Helical" evidence="10">
    <location>
        <begin position="183"/>
        <end position="201"/>
    </location>
</feature>
<feature type="transmembrane region" description="Helical" evidence="10">
    <location>
        <begin position="526"/>
        <end position="545"/>
    </location>
</feature>
<feature type="transmembrane region" description="Helical" evidence="10">
    <location>
        <begin position="47"/>
        <end position="72"/>
    </location>
</feature>
<feature type="transmembrane region" description="Helical" evidence="10">
    <location>
        <begin position="397"/>
        <end position="420"/>
    </location>
</feature>
<proteinExistence type="inferred from homology"/>
<dbReference type="PROSITE" id="PS50283">
    <property type="entry name" value="NA_SOLUT_SYMP_3"/>
    <property type="match status" value="1"/>
</dbReference>
<dbReference type="GO" id="GO:0015293">
    <property type="term" value="F:symporter activity"/>
    <property type="evidence" value="ECO:0007669"/>
    <property type="project" value="UniProtKB-KW"/>
</dbReference>
<feature type="transmembrane region" description="Helical" evidence="10">
    <location>
        <begin position="432"/>
        <end position="457"/>
    </location>
</feature>
<comment type="caution">
    <text evidence="11">The sequence shown here is derived from an EMBL/GenBank/DDBJ whole genome shotgun (WGS) entry which is preliminary data.</text>
</comment>
<dbReference type="Gene3D" id="1.20.1730.10">
    <property type="entry name" value="Sodium/glucose cotransporter"/>
    <property type="match status" value="2"/>
</dbReference>
<keyword evidence="7 10" id="KW-1133">Transmembrane helix</keyword>
<evidence type="ECO:0000256" key="5">
    <source>
        <dbReference type="ARBA" id="ARBA00022692"/>
    </source>
</evidence>
<feature type="transmembrane region" description="Helical" evidence="10">
    <location>
        <begin position="582"/>
        <end position="600"/>
    </location>
</feature>
<organism evidence="11 12">
    <name type="scientific">Gimesia maris</name>
    <dbReference type="NCBI Taxonomy" id="122"/>
    <lineage>
        <taxon>Bacteria</taxon>
        <taxon>Pseudomonadati</taxon>
        <taxon>Planctomycetota</taxon>
        <taxon>Planctomycetia</taxon>
        <taxon>Planctomycetales</taxon>
        <taxon>Planctomycetaceae</taxon>
        <taxon>Gimesia</taxon>
    </lineage>
</organism>
<dbReference type="PANTHER" id="PTHR48086">
    <property type="entry name" value="SODIUM/PROLINE SYMPORTER-RELATED"/>
    <property type="match status" value="1"/>
</dbReference>
<feature type="transmembrane region" description="Helical" evidence="10">
    <location>
        <begin position="6"/>
        <end position="27"/>
    </location>
</feature>
<dbReference type="InterPro" id="IPR050277">
    <property type="entry name" value="Sodium:Solute_Symporter"/>
</dbReference>
<feature type="transmembrane region" description="Helical" evidence="10">
    <location>
        <begin position="78"/>
        <end position="99"/>
    </location>
</feature>
<evidence type="ECO:0000256" key="3">
    <source>
        <dbReference type="ARBA" id="ARBA00022448"/>
    </source>
</evidence>
<keyword evidence="8 10" id="KW-0472">Membrane</keyword>
<keyword evidence="6" id="KW-0769">Symport</keyword>
<dbReference type="CDD" id="cd11480">
    <property type="entry name" value="SLC5sbd_u4"/>
    <property type="match status" value="1"/>
</dbReference>
<dbReference type="Pfam" id="PF00474">
    <property type="entry name" value="SSF"/>
    <property type="match status" value="2"/>
</dbReference>
<protein>
    <submittedName>
        <fullName evidence="11">Cation acetate symporter</fullName>
    </submittedName>
</protein>
<feature type="transmembrane region" description="Helical" evidence="10">
    <location>
        <begin position="551"/>
        <end position="575"/>
    </location>
</feature>
<feature type="transmembrane region" description="Helical" evidence="10">
    <location>
        <begin position="153"/>
        <end position="176"/>
    </location>
</feature>
<evidence type="ECO:0000256" key="8">
    <source>
        <dbReference type="ARBA" id="ARBA00023136"/>
    </source>
</evidence>
<keyword evidence="3" id="KW-0813">Transport</keyword>
<evidence type="ECO:0000256" key="1">
    <source>
        <dbReference type="ARBA" id="ARBA00004651"/>
    </source>
</evidence>
<dbReference type="InterPro" id="IPR001734">
    <property type="entry name" value="Na/solute_symporter"/>
</dbReference>
<reference evidence="11 12" key="1">
    <citation type="journal article" date="2018" name="Nat. Biotechnol.">
        <title>A standardized bacterial taxonomy based on genome phylogeny substantially revises the tree of life.</title>
        <authorList>
            <person name="Parks D.H."/>
            <person name="Chuvochina M."/>
            <person name="Waite D.W."/>
            <person name="Rinke C."/>
            <person name="Skarshewski A."/>
            <person name="Chaumeil P.A."/>
            <person name="Hugenholtz P."/>
        </authorList>
    </citation>
    <scope>NUCLEOTIDE SEQUENCE [LARGE SCALE GENOMIC DNA]</scope>
    <source>
        <strain evidence="11">UBA9375</strain>
    </source>
</reference>
<keyword evidence="4" id="KW-1003">Cell membrane</keyword>
<evidence type="ECO:0000256" key="4">
    <source>
        <dbReference type="ARBA" id="ARBA00022475"/>
    </source>
</evidence>
<name>A0A3D3R2I2_9PLAN</name>
<dbReference type="EMBL" id="DQAY01000025">
    <property type="protein sequence ID" value="HCO22292.1"/>
    <property type="molecule type" value="Genomic_DNA"/>
</dbReference>
<feature type="transmembrane region" description="Helical" evidence="10">
    <location>
        <begin position="477"/>
        <end position="506"/>
    </location>
</feature>
<dbReference type="AlphaFoldDB" id="A0A3D3R2I2"/>
<dbReference type="GO" id="GO:0006847">
    <property type="term" value="P:plasma membrane acetate transport"/>
    <property type="evidence" value="ECO:0007669"/>
    <property type="project" value="TreeGrafter"/>
</dbReference>
<dbReference type="Proteomes" id="UP000263642">
    <property type="component" value="Unassembled WGS sequence"/>
</dbReference>
<comment type="subcellular location">
    <subcellularLocation>
        <location evidence="1">Cell membrane</location>
        <topology evidence="1">Multi-pass membrane protein</topology>
    </subcellularLocation>
</comment>
<dbReference type="InterPro" id="IPR038377">
    <property type="entry name" value="Na/Glc_symporter_sf"/>
</dbReference>
<evidence type="ECO:0000256" key="6">
    <source>
        <dbReference type="ARBA" id="ARBA00022847"/>
    </source>
</evidence>
<dbReference type="PANTHER" id="PTHR48086:SF6">
    <property type="entry name" value="CATION_ACETATE SYMPORTER ACTP"/>
    <property type="match status" value="1"/>
</dbReference>
<sequence length="651" mass="70111">MIYEPSLMAVLIFGAIVAVTLGLSFWLGAKAKSAKGYFAAGGGIHWFVNGVAFAGDYLSAASFLGICGMIAFYGYDGFLYSIGYLAGWIVALFVIAEPLKRMGRFTFADALDSKFQSRGIKLAAAISTLAVSIFYLIPQMVGAGALITPLLGFPHYVGVLMVGTIVILIVVTAGMVSTTYVQFLKGSLLVIFSTILTVLILQRGLSTEPVNDGKSTHQFQILGPVAKNDLQQWRSELKLTDQDKLTSLDQGAWAKKGFLQLTQEGKNSYWKISENEEQQYFLSETQYKLTTSQGAVIINGLPQGTGEGETDFYPVGRISKLPGDKTETGPLGLTGFLSTIRESEIILWGSESIKEEDGSALTIYFPKPTSGEKVLSPGNHPKFAGIRGDKFYEKLNFLSLMLALFCGTASLPHILIRYYTVKDQASARKSTIVGIGSIGYFYILTLFMGLGAMTSGAMDVTNSNMAAPLLAKSIGDWLFAIISAIAFTTVLGTVSGLIIASSGAVVHDLMSSFLKIEMNDFAKVRIAKIASVVVGVIAIILGILFEKFNVNYLVGWAFSVAASANLPALVMLLFWPKTTKQGITVAIFTGMITSLGWILLSADSYKGIYGWDPETAIVPFSQPGLVTIPLGFIVLIVVSLLTQPKTEESVN</sequence>
<evidence type="ECO:0000256" key="7">
    <source>
        <dbReference type="ARBA" id="ARBA00022989"/>
    </source>
</evidence>
<comment type="similarity">
    <text evidence="2 9">Belongs to the sodium:solute symporter (SSF) (TC 2.A.21) family.</text>
</comment>
<keyword evidence="5 10" id="KW-0812">Transmembrane</keyword>
<dbReference type="GO" id="GO:0005886">
    <property type="term" value="C:plasma membrane"/>
    <property type="evidence" value="ECO:0007669"/>
    <property type="project" value="UniProtKB-SubCell"/>
</dbReference>
<evidence type="ECO:0000313" key="11">
    <source>
        <dbReference type="EMBL" id="HCO22292.1"/>
    </source>
</evidence>
<gene>
    <name evidence="11" type="ORF">DIT97_04225</name>
</gene>
<evidence type="ECO:0000256" key="9">
    <source>
        <dbReference type="RuleBase" id="RU362091"/>
    </source>
</evidence>
<evidence type="ECO:0000256" key="2">
    <source>
        <dbReference type="ARBA" id="ARBA00006434"/>
    </source>
</evidence>
<feature type="transmembrane region" description="Helical" evidence="10">
    <location>
        <begin position="120"/>
        <end position="141"/>
    </location>
</feature>
<evidence type="ECO:0000256" key="10">
    <source>
        <dbReference type="SAM" id="Phobius"/>
    </source>
</evidence>
<evidence type="ECO:0000313" key="12">
    <source>
        <dbReference type="Proteomes" id="UP000263642"/>
    </source>
</evidence>
<accession>A0A3D3R2I2</accession>
<dbReference type="GO" id="GO:0015123">
    <property type="term" value="F:acetate transmembrane transporter activity"/>
    <property type="evidence" value="ECO:0007669"/>
    <property type="project" value="TreeGrafter"/>
</dbReference>
<feature type="transmembrane region" description="Helical" evidence="10">
    <location>
        <begin position="620"/>
        <end position="641"/>
    </location>
</feature>